<evidence type="ECO:0000313" key="1">
    <source>
        <dbReference type="EMBL" id="MEJ2863763.1"/>
    </source>
</evidence>
<dbReference type="RefSeq" id="WP_337705124.1">
    <property type="nucleotide sequence ID" value="NZ_JBBEGM010000009.1"/>
</dbReference>
<dbReference type="Proteomes" id="UP001369736">
    <property type="component" value="Unassembled WGS sequence"/>
</dbReference>
<gene>
    <name evidence="1" type="ORF">WCD58_21580</name>
</gene>
<dbReference type="EMBL" id="JBBEGM010000009">
    <property type="protein sequence ID" value="MEJ2863763.1"/>
    <property type="molecule type" value="Genomic_DNA"/>
</dbReference>
<sequence length="91" mass="9448">MNDTAVDRERLAITARSVAANTEVLEDGRLDADGRARVAQLAEQLGGEPGVADEASVSAAAGELRTLLASSDGDTEHTWVVWLDDALAGGE</sequence>
<accession>A0ABU8M8X9</accession>
<evidence type="ECO:0000313" key="2">
    <source>
        <dbReference type="Proteomes" id="UP001369736"/>
    </source>
</evidence>
<keyword evidence="2" id="KW-1185">Reference proteome</keyword>
<proteinExistence type="predicted"/>
<comment type="caution">
    <text evidence="1">The sequence shown here is derived from an EMBL/GenBank/DDBJ whole genome shotgun (WGS) entry which is preliminary data.</text>
</comment>
<name>A0ABU8M8X9_9PSEU</name>
<organism evidence="1 2">
    <name type="scientific">Actinomycetospora flava</name>
    <dbReference type="NCBI Taxonomy" id="3129232"/>
    <lineage>
        <taxon>Bacteria</taxon>
        <taxon>Bacillati</taxon>
        <taxon>Actinomycetota</taxon>
        <taxon>Actinomycetes</taxon>
        <taxon>Pseudonocardiales</taxon>
        <taxon>Pseudonocardiaceae</taxon>
        <taxon>Actinomycetospora</taxon>
    </lineage>
</organism>
<protein>
    <submittedName>
        <fullName evidence="1">Uncharacterized protein</fullName>
    </submittedName>
</protein>
<reference evidence="1 2" key="1">
    <citation type="submission" date="2024-03" db="EMBL/GenBank/DDBJ databases">
        <title>Actinomycetospora sp. OC33-EN07, a novel actinomycete isolated from wild orchid (Aerides multiflora).</title>
        <authorList>
            <person name="Suriyachadkun C."/>
        </authorList>
    </citation>
    <scope>NUCLEOTIDE SEQUENCE [LARGE SCALE GENOMIC DNA]</scope>
    <source>
        <strain evidence="1 2">OC33-EN07</strain>
    </source>
</reference>